<dbReference type="Gene3D" id="4.10.280.10">
    <property type="entry name" value="Helix-loop-helix DNA-binding domain"/>
    <property type="match status" value="1"/>
</dbReference>
<dbReference type="InterPro" id="IPR036638">
    <property type="entry name" value="HLH_DNA-bd_sf"/>
</dbReference>
<dbReference type="GO" id="GO:0005634">
    <property type="term" value="C:nucleus"/>
    <property type="evidence" value="ECO:0007669"/>
    <property type="project" value="UniProtKB-SubCell"/>
</dbReference>
<feature type="domain" description="BHLH" evidence="10">
    <location>
        <begin position="85"/>
        <end position="135"/>
    </location>
</feature>
<keyword evidence="13" id="KW-1185">Reference proteome</keyword>
<keyword evidence="4" id="KW-0744">Spermatogenesis</keyword>
<sequence length="158" mass="17387">MDSNQQLQYVGEVGAAYVIQPLGETGAEGLGTATTDPTFEVVYEADAVYLNLDGFDAGDTTTTTSDQEGTSPEASSASSSEVPEDRRARHNDVERKRRARIKYACDTLRTLVPSFDRSTDAATVFESTVQHIVQLQEGMSHEELLKTSREFVETHCIY</sequence>
<proteinExistence type="predicted"/>
<keyword evidence="2" id="KW-0217">Developmental protein</keyword>
<evidence type="ECO:0000256" key="7">
    <source>
        <dbReference type="ARBA" id="ARBA00023163"/>
    </source>
</evidence>
<dbReference type="SMART" id="SM00353">
    <property type="entry name" value="HLH"/>
    <property type="match status" value="1"/>
</dbReference>
<reference evidence="12" key="3">
    <citation type="submission" date="2024-02" db="EMBL/GenBank/DDBJ databases">
        <authorList>
            <person name="Mcdaniel E.A."/>
            <person name="Celebi F.M."/>
            <person name="Reiter T."/>
            <person name="Weiss E.C."/>
            <person name="Chou S."/>
        </authorList>
    </citation>
    <scope>NUCLEOTIDE SEQUENCE</scope>
    <source>
        <strain evidence="12">F_SG_1</strain>
        <tissue evidence="12">Salivary glands</tissue>
    </source>
</reference>
<dbReference type="EMBL" id="JARKHS020009919">
    <property type="protein sequence ID" value="KAK8779332.1"/>
    <property type="molecule type" value="Genomic_DNA"/>
</dbReference>
<dbReference type="AlphaFoldDB" id="A0AAQ4EXM1"/>
<evidence type="ECO:0000256" key="1">
    <source>
        <dbReference type="ARBA" id="ARBA00004123"/>
    </source>
</evidence>
<evidence type="ECO:0000256" key="8">
    <source>
        <dbReference type="ARBA" id="ARBA00023242"/>
    </source>
</evidence>
<evidence type="ECO:0000313" key="13">
    <source>
        <dbReference type="Proteomes" id="UP001321473"/>
    </source>
</evidence>
<reference evidence="12 13" key="1">
    <citation type="journal article" date="2023" name="Arcadia Sci">
        <title>De novo assembly of a long-read Amblyomma americanum tick genome.</title>
        <authorList>
            <person name="Chou S."/>
            <person name="Poskanzer K.E."/>
            <person name="Rollins M."/>
            <person name="Thuy-Boun P.S."/>
        </authorList>
    </citation>
    <scope>NUCLEOTIDE SEQUENCE [LARGE SCALE GENOMIC DNA]</scope>
    <source>
        <strain evidence="12">F_SG_1</strain>
        <tissue evidence="12">Salivary glands</tissue>
    </source>
</reference>
<protein>
    <recommendedName>
        <fullName evidence="10">BHLH domain-containing protein</fullName>
    </recommendedName>
</protein>
<evidence type="ECO:0000256" key="9">
    <source>
        <dbReference type="SAM" id="MobiDB-lite"/>
    </source>
</evidence>
<keyword evidence="7" id="KW-0804">Transcription</keyword>
<organism evidence="12 13">
    <name type="scientific">Amblyomma americanum</name>
    <name type="common">Lone star tick</name>
    <dbReference type="NCBI Taxonomy" id="6943"/>
    <lineage>
        <taxon>Eukaryota</taxon>
        <taxon>Metazoa</taxon>
        <taxon>Ecdysozoa</taxon>
        <taxon>Arthropoda</taxon>
        <taxon>Chelicerata</taxon>
        <taxon>Arachnida</taxon>
        <taxon>Acari</taxon>
        <taxon>Parasitiformes</taxon>
        <taxon>Ixodida</taxon>
        <taxon>Ixodoidea</taxon>
        <taxon>Ixodidae</taxon>
        <taxon>Amblyomminae</taxon>
        <taxon>Amblyomma</taxon>
    </lineage>
</organism>
<evidence type="ECO:0000256" key="2">
    <source>
        <dbReference type="ARBA" id="ARBA00022473"/>
    </source>
</evidence>
<dbReference type="EMBL" id="JARKHS020009919">
    <property type="protein sequence ID" value="KAK8779331.1"/>
    <property type="molecule type" value="Genomic_DNA"/>
</dbReference>
<evidence type="ECO:0000256" key="6">
    <source>
        <dbReference type="ARBA" id="ARBA00023125"/>
    </source>
</evidence>
<reference evidence="12" key="2">
    <citation type="submission" date="2023-03" db="EMBL/GenBank/DDBJ databases">
        <authorList>
            <person name="Thuy-Boun P."/>
        </authorList>
    </citation>
    <scope>NUCLEOTIDE SEQUENCE</scope>
    <source>
        <strain evidence="12">F_SG_1</strain>
        <tissue evidence="12">Salivary glands</tissue>
    </source>
</reference>
<keyword evidence="5" id="KW-0805">Transcription regulation</keyword>
<evidence type="ECO:0000256" key="4">
    <source>
        <dbReference type="ARBA" id="ARBA00022871"/>
    </source>
</evidence>
<name>A0AAQ4EXM1_AMBAM</name>
<evidence type="ECO:0000313" key="11">
    <source>
        <dbReference type="EMBL" id="KAK8779331.1"/>
    </source>
</evidence>
<dbReference type="Pfam" id="PF00010">
    <property type="entry name" value="HLH"/>
    <property type="match status" value="1"/>
</dbReference>
<dbReference type="GO" id="GO:0046983">
    <property type="term" value="F:protein dimerization activity"/>
    <property type="evidence" value="ECO:0007669"/>
    <property type="project" value="InterPro"/>
</dbReference>
<evidence type="ECO:0000313" key="12">
    <source>
        <dbReference type="EMBL" id="KAK8779332.1"/>
    </source>
</evidence>
<dbReference type="InterPro" id="IPR039583">
    <property type="entry name" value="TCFL5/SOLH1/2"/>
</dbReference>
<dbReference type="SUPFAM" id="SSF47459">
    <property type="entry name" value="HLH, helix-loop-helix DNA-binding domain"/>
    <property type="match status" value="1"/>
</dbReference>
<comment type="caution">
    <text evidence="12">The sequence shown here is derived from an EMBL/GenBank/DDBJ whole genome shotgun (WGS) entry which is preliminary data.</text>
</comment>
<feature type="compositionally biased region" description="Low complexity" evidence="9">
    <location>
        <begin position="71"/>
        <end position="81"/>
    </location>
</feature>
<dbReference type="PANTHER" id="PTHR15402:SF2">
    <property type="entry name" value="TRANSCRIPTION FACTOR LIKE 5"/>
    <property type="match status" value="1"/>
</dbReference>
<dbReference type="Proteomes" id="UP001321473">
    <property type="component" value="Unassembled WGS sequence"/>
</dbReference>
<dbReference type="CDD" id="cd19683">
    <property type="entry name" value="bHLH_SOHLH_like"/>
    <property type="match status" value="1"/>
</dbReference>
<keyword evidence="3" id="KW-0221">Differentiation</keyword>
<gene>
    <name evidence="11" type="ORF">V5799_019328</name>
    <name evidence="12" type="ORF">V5799_019329</name>
</gene>
<dbReference type="GO" id="GO:0007283">
    <property type="term" value="P:spermatogenesis"/>
    <property type="evidence" value="ECO:0007669"/>
    <property type="project" value="UniProtKB-KW"/>
</dbReference>
<dbReference type="PANTHER" id="PTHR15402">
    <property type="entry name" value="TRANSCRIPTION FACTOR-LIKE 5 PROTEIN"/>
    <property type="match status" value="1"/>
</dbReference>
<feature type="region of interest" description="Disordered" evidence="9">
    <location>
        <begin position="54"/>
        <end position="94"/>
    </location>
</feature>
<dbReference type="GO" id="GO:0030154">
    <property type="term" value="P:cell differentiation"/>
    <property type="evidence" value="ECO:0007669"/>
    <property type="project" value="UniProtKB-KW"/>
</dbReference>
<feature type="compositionally biased region" description="Basic and acidic residues" evidence="9">
    <location>
        <begin position="83"/>
        <end position="94"/>
    </location>
</feature>
<dbReference type="PROSITE" id="PS50888">
    <property type="entry name" value="BHLH"/>
    <property type="match status" value="1"/>
</dbReference>
<keyword evidence="6" id="KW-0238">DNA-binding</keyword>
<comment type="subcellular location">
    <subcellularLocation>
        <location evidence="1">Nucleus</location>
    </subcellularLocation>
</comment>
<dbReference type="InterPro" id="IPR011598">
    <property type="entry name" value="bHLH_dom"/>
</dbReference>
<evidence type="ECO:0000256" key="3">
    <source>
        <dbReference type="ARBA" id="ARBA00022782"/>
    </source>
</evidence>
<evidence type="ECO:0000256" key="5">
    <source>
        <dbReference type="ARBA" id="ARBA00023015"/>
    </source>
</evidence>
<accession>A0AAQ4EXM1</accession>
<keyword evidence="8" id="KW-0539">Nucleus</keyword>
<dbReference type="GO" id="GO:0000981">
    <property type="term" value="F:DNA-binding transcription factor activity, RNA polymerase II-specific"/>
    <property type="evidence" value="ECO:0007669"/>
    <property type="project" value="TreeGrafter"/>
</dbReference>
<evidence type="ECO:0000259" key="10">
    <source>
        <dbReference type="PROSITE" id="PS50888"/>
    </source>
</evidence>
<dbReference type="GO" id="GO:0000978">
    <property type="term" value="F:RNA polymerase II cis-regulatory region sequence-specific DNA binding"/>
    <property type="evidence" value="ECO:0007669"/>
    <property type="project" value="TreeGrafter"/>
</dbReference>